<evidence type="ECO:0000313" key="1">
    <source>
        <dbReference type="EMBL" id="SZX65267.1"/>
    </source>
</evidence>
<reference evidence="1 2" key="1">
    <citation type="submission" date="2016-10" db="EMBL/GenBank/DDBJ databases">
        <authorList>
            <person name="Cai Z."/>
        </authorList>
    </citation>
    <scope>NUCLEOTIDE SEQUENCE [LARGE SCALE GENOMIC DNA]</scope>
</reference>
<gene>
    <name evidence="1" type="ORF">BQ4739_LOCUS5709</name>
</gene>
<dbReference type="AlphaFoldDB" id="A0A383VIA9"/>
<proteinExistence type="predicted"/>
<dbReference type="Proteomes" id="UP000256970">
    <property type="component" value="Unassembled WGS sequence"/>
</dbReference>
<dbReference type="EMBL" id="FNXT01000588">
    <property type="protein sequence ID" value="SZX65267.1"/>
    <property type="molecule type" value="Genomic_DNA"/>
</dbReference>
<keyword evidence="2" id="KW-1185">Reference proteome</keyword>
<name>A0A383VIA9_TETOB</name>
<evidence type="ECO:0000313" key="2">
    <source>
        <dbReference type="Proteomes" id="UP000256970"/>
    </source>
</evidence>
<sequence length="106" mass="11262">MEMLVGRFMPESATFTLKTLRQREERISAFVDGKASVLQRLLPQAAVLPSLQALKAAREFVGCCCGVGAARAAAAAAGQQSRLTAEQLLQLPWMQQLGGSGPAANF</sequence>
<accession>A0A383VIA9</accession>
<organism evidence="1 2">
    <name type="scientific">Tetradesmus obliquus</name>
    <name type="common">Green alga</name>
    <name type="synonym">Acutodesmus obliquus</name>
    <dbReference type="NCBI Taxonomy" id="3088"/>
    <lineage>
        <taxon>Eukaryota</taxon>
        <taxon>Viridiplantae</taxon>
        <taxon>Chlorophyta</taxon>
        <taxon>core chlorophytes</taxon>
        <taxon>Chlorophyceae</taxon>
        <taxon>CS clade</taxon>
        <taxon>Sphaeropleales</taxon>
        <taxon>Scenedesmaceae</taxon>
        <taxon>Tetradesmus</taxon>
    </lineage>
</organism>
<protein>
    <submittedName>
        <fullName evidence="1">Uncharacterized protein</fullName>
    </submittedName>
</protein>